<evidence type="ECO:0000256" key="1">
    <source>
        <dbReference type="SAM" id="MobiDB-lite"/>
    </source>
</evidence>
<organism evidence="2 3">
    <name type="scientific">Streptomyces hyderabadensis</name>
    <dbReference type="NCBI Taxonomy" id="598549"/>
    <lineage>
        <taxon>Bacteria</taxon>
        <taxon>Bacillati</taxon>
        <taxon>Actinomycetota</taxon>
        <taxon>Actinomycetes</taxon>
        <taxon>Kitasatosporales</taxon>
        <taxon>Streptomycetaceae</taxon>
        <taxon>Streptomyces</taxon>
    </lineage>
</organism>
<evidence type="ECO:0000313" key="3">
    <source>
        <dbReference type="Proteomes" id="UP001500610"/>
    </source>
</evidence>
<name>A0ABP9HMN9_9ACTN</name>
<proteinExistence type="predicted"/>
<dbReference type="Proteomes" id="UP001500610">
    <property type="component" value="Unassembled WGS sequence"/>
</dbReference>
<dbReference type="RefSeq" id="WP_226027284.1">
    <property type="nucleotide sequence ID" value="NZ_BAABIV010000003.1"/>
</dbReference>
<gene>
    <name evidence="2" type="ORF">GCM10023257_08470</name>
</gene>
<comment type="caution">
    <text evidence="2">The sequence shown here is derived from an EMBL/GenBank/DDBJ whole genome shotgun (WGS) entry which is preliminary data.</text>
</comment>
<evidence type="ECO:0000313" key="2">
    <source>
        <dbReference type="EMBL" id="GAA4974215.1"/>
    </source>
</evidence>
<protein>
    <submittedName>
        <fullName evidence="2">Uncharacterized protein</fullName>
    </submittedName>
</protein>
<reference evidence="3" key="1">
    <citation type="journal article" date="2019" name="Int. J. Syst. Evol. Microbiol.">
        <title>The Global Catalogue of Microorganisms (GCM) 10K type strain sequencing project: providing services to taxonomists for standard genome sequencing and annotation.</title>
        <authorList>
            <consortium name="The Broad Institute Genomics Platform"/>
            <consortium name="The Broad Institute Genome Sequencing Center for Infectious Disease"/>
            <person name="Wu L."/>
            <person name="Ma J."/>
        </authorList>
    </citation>
    <scope>NUCLEOTIDE SEQUENCE [LARGE SCALE GENOMIC DNA]</scope>
    <source>
        <strain evidence="3">JCM 17657</strain>
    </source>
</reference>
<keyword evidence="3" id="KW-1185">Reference proteome</keyword>
<feature type="region of interest" description="Disordered" evidence="1">
    <location>
        <begin position="1"/>
        <end position="69"/>
    </location>
</feature>
<feature type="compositionally biased region" description="Basic and acidic residues" evidence="1">
    <location>
        <begin position="9"/>
        <end position="20"/>
    </location>
</feature>
<accession>A0ABP9HMN9</accession>
<sequence>MTATAVTHLDFRGDARDPRTFHRPVSVGDPAPVPSGLRPPGAAWAPPCDIPRDRSGTARGLDGVSGDHA</sequence>
<dbReference type="EMBL" id="BAABIV010000003">
    <property type="protein sequence ID" value="GAA4974215.1"/>
    <property type="molecule type" value="Genomic_DNA"/>
</dbReference>